<dbReference type="InterPro" id="IPR029028">
    <property type="entry name" value="Alpha/beta_knot_MTases"/>
</dbReference>
<sequence length="1591" mass="173456">MAGADLRSLLQVAQAIADLIWQHGAWSSAAVILHSCALQLPACKVQTPSQLEPSLAALETSVPLDLSQGGLKMDIGSLESMPLSAVSYLVKSLLQQREGAEPNKSPEPSAYVGSLHNGLCKPGEPGELQGPGHVQALAIKLFLRWSLGALTSADSAVRQIALRSFLPMLASAAGRSLIRSTDKQQHVDIVLRLLSQMADLFLPGCRAAQKGRGPCLDISTDPDFWSIIQYALGSAEASLCKYSLFLLRAALTPAEQKGPPWSTFLLLYELLDEYALHLIQGAWERHIEALHPGRLDPAPDRGLHNKAARLHPDNEQQFHAGWVQLLWQRGFQHSNPQVQRFVISSFSRRDWSPDQLESQLSSNFVARIFLPAVTRPSTLIKDEAESCTAEACSLLGSYIQATPATRQQELLALLLEESAHGRGVPRITRRATVRILGAMARSAEPVQDAAWNATVLRHLQDIAASLHFYSSPALTKHICRELVTIAAALAQPPFLDLTAAGQFLEQLPQEAAFASVAVLRGWLVKAPEGPLSSQSWYWDQLTAVLNEYIKVERPQAQPQPVTARETEDWRRTAERWTKLLWLSAGCENDKSTSLVQQIEEHALHLYRRTHLPRGIPERTLIMLLSLFERVHESAESGSSIANAVTALAASAAEELASYAWTFFAVFGEPLQEPAPRFEASWPVGGHKSLPAGVCAALARAELCLGCCASAAMTILQAALPAGPLPLSSEESVRRLTGALISFLETCAKWPFPPSTSSREQQGMDKQLVNRHTDMRAAVVKCMAVACTGLDRAARTLEMLGSLGGPEGLQIDVEGLMQSLLRHPLSNVNAEDTGHRPSPATEAMKWQAAAGALGLVQTLRSRGYSDIEGGYSVIVLGMVVEALQTADSQSLLPLLACLRLCLSHLLVEPKLLPAAAVALATFSEDGVSADSQGECQCLASVMGISARVAWSAIQECQQNSRRLPLLSALLGAIFQRQLFDRSWQPITAKDDRQLLHGSQGPLHGLLNTIIEAAERSPQLIAATAVHLCGLWVQYPAQALRYLDIWEKLLLYGGTSAAPQHPGAQIAEDYQSDTEVQEAKVSADMVARVAAVTALSQLAQLASQQSQLPEQPTVESDAHHAEQLGLQLWDRMMARALEGDDTKSASGHRPGSLAHRARVRTWQALCALSPFLTKERVRGAFGAIWRCVEAGNVATVRQYQEAIIVNLMLRDPEVLEEHVLPALLRYENRWEGIPSVILSTAHFLLHCEAAVRKRLLVPILEAIMPWTMHHHHATRAFAQLVTSELLERYPSESGVAQNRMLAHMQQFLATNKDLQAAKQSIGPCISRFDPQLACKPQGIFFKGVQLIGRPEEGPGIEGAPQDLLDRVTRYLVQERGKLRADAADSAAGAEADLRSADRQRKPGNESRLAPDSSASSMSAVQAVLGDGPQDLGEQASKKRQQLIVVASLLDKAPNLAGLSRTCEVFQASALVLADLRVLRDPAFLAVSMTAQRWVPLLEVPERDLLRWLQEKQAAGYRLVGLEQTVESRPLPEYPFEEKTVLVLGRESSGIPPQILQALDCCVEIPQGGVVRSLNVHVSGAIAVYEYTRGHGFS</sequence>
<dbReference type="PANTHER" id="PTHR12029:SF11">
    <property type="entry name" value="METHYLTRANSFERASE TARBP1-RELATED"/>
    <property type="match status" value="1"/>
</dbReference>
<name>A0ABP1FGT9_9CHLO</name>
<dbReference type="InterPro" id="IPR044748">
    <property type="entry name" value="Trm3/TARBP1_C"/>
</dbReference>
<dbReference type="EMBL" id="CAXHTA020000001">
    <property type="protein sequence ID" value="CAL5218531.1"/>
    <property type="molecule type" value="Genomic_DNA"/>
</dbReference>
<evidence type="ECO:0000256" key="1">
    <source>
        <dbReference type="ARBA" id="ARBA00022603"/>
    </source>
</evidence>
<evidence type="ECO:0000256" key="2">
    <source>
        <dbReference type="ARBA" id="ARBA00022679"/>
    </source>
</evidence>
<reference evidence="5 6" key="1">
    <citation type="submission" date="2024-06" db="EMBL/GenBank/DDBJ databases">
        <authorList>
            <person name="Kraege A."/>
            <person name="Thomma B."/>
        </authorList>
    </citation>
    <scope>NUCLEOTIDE SEQUENCE [LARGE SCALE GENOMIC DNA]</scope>
</reference>
<dbReference type="Gene3D" id="3.40.1280.10">
    <property type="match status" value="1"/>
</dbReference>
<dbReference type="InterPro" id="IPR016024">
    <property type="entry name" value="ARM-type_fold"/>
</dbReference>
<feature type="compositionally biased region" description="Low complexity" evidence="3">
    <location>
        <begin position="1404"/>
        <end position="1417"/>
    </location>
</feature>
<dbReference type="SUPFAM" id="SSF48371">
    <property type="entry name" value="ARM repeat"/>
    <property type="match status" value="2"/>
</dbReference>
<dbReference type="Proteomes" id="UP001497392">
    <property type="component" value="Unassembled WGS sequence"/>
</dbReference>
<dbReference type="PANTHER" id="PTHR12029">
    <property type="entry name" value="RNA METHYLTRANSFERASE"/>
    <property type="match status" value="1"/>
</dbReference>
<proteinExistence type="predicted"/>
<feature type="domain" description="tRNA/rRNA methyltransferase SpoU type" evidence="4">
    <location>
        <begin position="1440"/>
        <end position="1582"/>
    </location>
</feature>
<accession>A0ABP1FGT9</accession>
<keyword evidence="2" id="KW-0808">Transferase</keyword>
<feature type="compositionally biased region" description="Basic and acidic residues" evidence="3">
    <location>
        <begin position="1389"/>
        <end position="1402"/>
    </location>
</feature>
<evidence type="ECO:0000259" key="4">
    <source>
        <dbReference type="Pfam" id="PF00588"/>
    </source>
</evidence>
<keyword evidence="1" id="KW-0489">Methyltransferase</keyword>
<dbReference type="Pfam" id="PF00588">
    <property type="entry name" value="SpoU_methylase"/>
    <property type="match status" value="1"/>
</dbReference>
<dbReference type="CDD" id="cd18091">
    <property type="entry name" value="SpoU-like_TRM3-like"/>
    <property type="match status" value="1"/>
</dbReference>
<dbReference type="InterPro" id="IPR029026">
    <property type="entry name" value="tRNA_m1G_MTases_N"/>
</dbReference>
<protein>
    <submittedName>
        <fullName evidence="5">G219 protein</fullName>
    </submittedName>
</protein>
<dbReference type="SUPFAM" id="SSF75217">
    <property type="entry name" value="alpha/beta knot"/>
    <property type="match status" value="1"/>
</dbReference>
<evidence type="ECO:0000313" key="6">
    <source>
        <dbReference type="Proteomes" id="UP001497392"/>
    </source>
</evidence>
<comment type="caution">
    <text evidence="5">The sequence shown here is derived from an EMBL/GenBank/DDBJ whole genome shotgun (WGS) entry which is preliminary data.</text>
</comment>
<dbReference type="InterPro" id="IPR045330">
    <property type="entry name" value="TRM3/TARBP1"/>
</dbReference>
<dbReference type="InterPro" id="IPR001537">
    <property type="entry name" value="SpoU_MeTrfase"/>
</dbReference>
<evidence type="ECO:0000313" key="5">
    <source>
        <dbReference type="EMBL" id="CAL5218531.1"/>
    </source>
</evidence>
<keyword evidence="6" id="KW-1185">Reference proteome</keyword>
<gene>
    <name evidence="5" type="primary">g219</name>
    <name evidence="5" type="ORF">VP750_LOCUS190</name>
</gene>
<evidence type="ECO:0000256" key="3">
    <source>
        <dbReference type="SAM" id="MobiDB-lite"/>
    </source>
</evidence>
<feature type="region of interest" description="Disordered" evidence="3">
    <location>
        <begin position="1380"/>
        <end position="1417"/>
    </location>
</feature>
<organism evidence="5 6">
    <name type="scientific">Coccomyxa viridis</name>
    <dbReference type="NCBI Taxonomy" id="1274662"/>
    <lineage>
        <taxon>Eukaryota</taxon>
        <taxon>Viridiplantae</taxon>
        <taxon>Chlorophyta</taxon>
        <taxon>core chlorophytes</taxon>
        <taxon>Trebouxiophyceae</taxon>
        <taxon>Trebouxiophyceae incertae sedis</taxon>
        <taxon>Coccomyxaceae</taxon>
        <taxon>Coccomyxa</taxon>
    </lineage>
</organism>